<dbReference type="PANTHER" id="PTHR35007:SF1">
    <property type="entry name" value="PILUS ASSEMBLY PROTEIN"/>
    <property type="match status" value="1"/>
</dbReference>
<dbReference type="Proteomes" id="UP000287243">
    <property type="component" value="Chromosome"/>
</dbReference>
<dbReference type="PANTHER" id="PTHR35007">
    <property type="entry name" value="INTEGRAL MEMBRANE PROTEIN-RELATED"/>
    <property type="match status" value="1"/>
</dbReference>
<dbReference type="KEGG" id="vai:BU251_00150"/>
<evidence type="ECO:0000256" key="4">
    <source>
        <dbReference type="ARBA" id="ARBA00022989"/>
    </source>
</evidence>
<dbReference type="Gene3D" id="1.20.81.30">
    <property type="entry name" value="Type II secretion system (T2SS), domain F"/>
    <property type="match status" value="1"/>
</dbReference>
<feature type="transmembrane region" description="Helical" evidence="6">
    <location>
        <begin position="82"/>
        <end position="101"/>
    </location>
</feature>
<feature type="transmembrane region" description="Helical" evidence="6">
    <location>
        <begin position="6"/>
        <end position="27"/>
    </location>
</feature>
<evidence type="ECO:0000256" key="2">
    <source>
        <dbReference type="ARBA" id="ARBA00022475"/>
    </source>
</evidence>
<evidence type="ECO:0000256" key="1">
    <source>
        <dbReference type="ARBA" id="ARBA00004651"/>
    </source>
</evidence>
<feature type="transmembrane region" description="Helical" evidence="6">
    <location>
        <begin position="260"/>
        <end position="278"/>
    </location>
</feature>
<keyword evidence="2" id="KW-1003">Cell membrane</keyword>
<keyword evidence="4 6" id="KW-1133">Transmembrane helix</keyword>
<gene>
    <name evidence="8" type="ORF">BU251_00150</name>
</gene>
<evidence type="ECO:0000313" key="9">
    <source>
        <dbReference type="Proteomes" id="UP000287243"/>
    </source>
</evidence>
<feature type="domain" description="Type II secretion system protein GspF" evidence="7">
    <location>
        <begin position="118"/>
        <end position="241"/>
    </location>
</feature>
<dbReference type="EMBL" id="CP019384">
    <property type="protein sequence ID" value="QAT16260.1"/>
    <property type="molecule type" value="Genomic_DNA"/>
</dbReference>
<evidence type="ECO:0000259" key="7">
    <source>
        <dbReference type="Pfam" id="PF00482"/>
    </source>
</evidence>
<evidence type="ECO:0000256" key="6">
    <source>
        <dbReference type="SAM" id="Phobius"/>
    </source>
</evidence>
<dbReference type="OrthoDB" id="5611741at2"/>
<dbReference type="AlphaFoldDB" id="A0A410P2C2"/>
<accession>A0A410P2C2</accession>
<dbReference type="InterPro" id="IPR018076">
    <property type="entry name" value="T2SS_GspF_dom"/>
</dbReference>
<reference evidence="8 9" key="1">
    <citation type="submission" date="2017-01" db="EMBL/GenBank/DDBJ databases">
        <title>First insights into the biology of 'candidatus Vampirococcus archaeovorus'.</title>
        <authorList>
            <person name="Kizina J."/>
            <person name="Jordan S."/>
            <person name="Stueber K."/>
            <person name="Reinhardt R."/>
            <person name="Harder J."/>
        </authorList>
    </citation>
    <scope>NUCLEOTIDE SEQUENCE [LARGE SCALE GENOMIC DNA]</scope>
    <source>
        <strain evidence="8 9">LiM</strain>
    </source>
</reference>
<proteinExistence type="predicted"/>
<evidence type="ECO:0000256" key="5">
    <source>
        <dbReference type="ARBA" id="ARBA00023136"/>
    </source>
</evidence>
<feature type="transmembrane region" description="Helical" evidence="6">
    <location>
        <begin position="226"/>
        <end position="248"/>
    </location>
</feature>
<name>A0A410P2C2_VELA1</name>
<protein>
    <submittedName>
        <fullName evidence="8">Type II secretion system protein F</fullName>
    </submittedName>
</protein>
<dbReference type="InterPro" id="IPR042094">
    <property type="entry name" value="T2SS_GspF_sf"/>
</dbReference>
<keyword evidence="5 6" id="KW-0472">Membrane</keyword>
<organism evidence="8 9">
    <name type="scientific">Velamenicoccus archaeovorus</name>
    <dbReference type="NCBI Taxonomy" id="1930593"/>
    <lineage>
        <taxon>Bacteria</taxon>
        <taxon>Pseudomonadati</taxon>
        <taxon>Candidatus Omnitrophota</taxon>
        <taxon>Candidatus Velamenicoccus</taxon>
    </lineage>
</organism>
<comment type="subcellular location">
    <subcellularLocation>
        <location evidence="1">Cell membrane</location>
        <topology evidence="1">Multi-pass membrane protein</topology>
    </subcellularLocation>
</comment>
<evidence type="ECO:0000313" key="8">
    <source>
        <dbReference type="EMBL" id="QAT16260.1"/>
    </source>
</evidence>
<sequence length="283" mass="31428">MIMKGLIFIALFASVTLLGYQLVPVAWDKFYTWRVHGVEVQRVRLKEMFLDMDPQKLFLLNVISPTIFCVVGLAVFKSLTGALIGLAVGFAIPALIVKNLIFARKTRFAVQITDGLMILSSCLKGGLSLLQSIEALVEELPAPISQEFGLILRENKMGIPLEESFENLNKRMPSEELNLLTTAILVARETGGDITLLFGRLIDTIRAKSKLGENIRTLSMQGKIQGIVMSMLPIAFAILVVSFNPNYFDIMLSSPVGRGLMVYAVISECVGMYMIRIFSRINF</sequence>
<feature type="transmembrane region" description="Helical" evidence="6">
    <location>
        <begin position="57"/>
        <end position="76"/>
    </location>
</feature>
<dbReference type="GO" id="GO:0005886">
    <property type="term" value="C:plasma membrane"/>
    <property type="evidence" value="ECO:0007669"/>
    <property type="project" value="UniProtKB-SubCell"/>
</dbReference>
<keyword evidence="3 6" id="KW-0812">Transmembrane</keyword>
<keyword evidence="9" id="KW-1185">Reference proteome</keyword>
<evidence type="ECO:0000256" key="3">
    <source>
        <dbReference type="ARBA" id="ARBA00022692"/>
    </source>
</evidence>
<dbReference type="Pfam" id="PF00482">
    <property type="entry name" value="T2SSF"/>
    <property type="match status" value="1"/>
</dbReference>